<sequence>MLLELVGRQPLLRNDLHVVADVGSDLVVDASRLRFASPLDLAAIAALTHKRSAAGGAIELVLPADARVASYVQRMDLITRLPAEARVVGHLPFDDRRDRASALLETSPLTPETAGALGERIGRLAKASLGTGNGARVSRSIGELIDNAVSHGLGPSGAFIAAQTYTGRTTRYRRLEVAICDTGIGVLRHLRQNPEHKKVATSTDALQRALEPGVSGTAEQRGNGLPDLLAHAGARGPARLVLRSGDGLLHAGRQPSSASAPRPESSPTWVEGTWAWLRVSFTP</sequence>
<organism evidence="1 2">
    <name type="scientific">Streptomyces hainanensis</name>
    <dbReference type="NCBI Taxonomy" id="402648"/>
    <lineage>
        <taxon>Bacteria</taxon>
        <taxon>Bacillati</taxon>
        <taxon>Actinomycetota</taxon>
        <taxon>Actinomycetes</taxon>
        <taxon>Kitasatosporales</taxon>
        <taxon>Streptomycetaceae</taxon>
        <taxon>Streptomyces</taxon>
    </lineage>
</organism>
<gene>
    <name evidence="1" type="ORF">E1283_23495</name>
</gene>
<evidence type="ECO:0000313" key="2">
    <source>
        <dbReference type="Proteomes" id="UP000295345"/>
    </source>
</evidence>
<dbReference type="Proteomes" id="UP000295345">
    <property type="component" value="Unassembled WGS sequence"/>
</dbReference>
<protein>
    <submittedName>
        <fullName evidence="1">Uncharacterized protein</fullName>
    </submittedName>
</protein>
<dbReference type="InterPro" id="IPR036890">
    <property type="entry name" value="HATPase_C_sf"/>
</dbReference>
<reference evidence="1 2" key="1">
    <citation type="submission" date="2019-03" db="EMBL/GenBank/DDBJ databases">
        <title>Draft genome sequences of novel Actinobacteria.</title>
        <authorList>
            <person name="Sahin N."/>
            <person name="Ay H."/>
            <person name="Saygin H."/>
        </authorList>
    </citation>
    <scope>NUCLEOTIDE SEQUENCE [LARGE SCALE GENOMIC DNA]</scope>
    <source>
        <strain evidence="1 2">DSM 41900</strain>
    </source>
</reference>
<dbReference type="AlphaFoldDB" id="A0A4R4T3P2"/>
<proteinExistence type="predicted"/>
<accession>A0A4R4T3P2</accession>
<dbReference type="RefSeq" id="WP_132820119.1">
    <property type="nucleotide sequence ID" value="NZ_SMKI01000280.1"/>
</dbReference>
<dbReference type="SUPFAM" id="SSF55874">
    <property type="entry name" value="ATPase domain of HSP90 chaperone/DNA topoisomerase II/histidine kinase"/>
    <property type="match status" value="1"/>
</dbReference>
<dbReference type="EMBL" id="SMKI01000280">
    <property type="protein sequence ID" value="TDC71430.1"/>
    <property type="molecule type" value="Genomic_DNA"/>
</dbReference>
<keyword evidence="2" id="KW-1185">Reference proteome</keyword>
<comment type="caution">
    <text evidence="1">The sequence shown here is derived from an EMBL/GenBank/DDBJ whole genome shotgun (WGS) entry which is preliminary data.</text>
</comment>
<name>A0A4R4T3P2_9ACTN</name>
<evidence type="ECO:0000313" key="1">
    <source>
        <dbReference type="EMBL" id="TDC71430.1"/>
    </source>
</evidence>
<dbReference type="OrthoDB" id="3334481at2"/>